<dbReference type="Proteomes" id="UP000076976">
    <property type="component" value="Unassembled WGS sequence"/>
</dbReference>
<dbReference type="SUPFAM" id="SSF50022">
    <property type="entry name" value="ISP domain"/>
    <property type="match status" value="1"/>
</dbReference>
<dbReference type="PROSITE" id="PS51296">
    <property type="entry name" value="RIESKE"/>
    <property type="match status" value="1"/>
</dbReference>
<evidence type="ECO:0000313" key="7">
    <source>
        <dbReference type="Proteomes" id="UP000076976"/>
    </source>
</evidence>
<dbReference type="CDD" id="cd03528">
    <property type="entry name" value="Rieske_RO_ferredoxin"/>
    <property type="match status" value="1"/>
</dbReference>
<protein>
    <submittedName>
        <fullName evidence="6">Ferredoxin</fullName>
    </submittedName>
</protein>
<evidence type="ECO:0000259" key="5">
    <source>
        <dbReference type="PROSITE" id="PS51296"/>
    </source>
</evidence>
<dbReference type="EMBL" id="LQZG01000003">
    <property type="protein sequence ID" value="OAB87126.1"/>
    <property type="molecule type" value="Genomic_DNA"/>
</dbReference>
<keyword evidence="7" id="KW-1185">Reference proteome</keyword>
<keyword evidence="2" id="KW-0479">Metal-binding</keyword>
<keyword evidence="4" id="KW-0411">Iron-sulfur</keyword>
<keyword evidence="1" id="KW-0001">2Fe-2S</keyword>
<dbReference type="GO" id="GO:0004497">
    <property type="term" value="F:monooxygenase activity"/>
    <property type="evidence" value="ECO:0007669"/>
    <property type="project" value="UniProtKB-ARBA"/>
</dbReference>
<dbReference type="GO" id="GO:0016705">
    <property type="term" value="F:oxidoreductase activity, acting on paired donors, with incorporation or reduction of molecular oxygen"/>
    <property type="evidence" value="ECO:0007669"/>
    <property type="project" value="UniProtKB-ARBA"/>
</dbReference>
<reference evidence="6 7" key="1">
    <citation type="submission" date="2016-01" db="EMBL/GenBank/DDBJ databases">
        <title>Janibacter melonis strain CD11_4 genome sequencing and assembly.</title>
        <authorList>
            <person name="Nair G.R."/>
            <person name="Kaur G."/>
            <person name="Chander A.M."/>
            <person name="Mayilraj S."/>
        </authorList>
    </citation>
    <scope>NUCLEOTIDE SEQUENCE [LARGE SCALE GENOMIC DNA]</scope>
    <source>
        <strain evidence="6 7">CD11-4</strain>
    </source>
</reference>
<dbReference type="PANTHER" id="PTHR21496">
    <property type="entry name" value="FERREDOXIN-RELATED"/>
    <property type="match status" value="1"/>
</dbReference>
<feature type="domain" description="Rieske" evidence="5">
    <location>
        <begin position="13"/>
        <end position="109"/>
    </location>
</feature>
<evidence type="ECO:0000256" key="2">
    <source>
        <dbReference type="ARBA" id="ARBA00022723"/>
    </source>
</evidence>
<gene>
    <name evidence="6" type="ORF">AWH69_12220</name>
</gene>
<keyword evidence="3" id="KW-0408">Iron</keyword>
<sequence length="117" mass="12280">MSAVAEPTYGEPVHVCHRDDLPETGAAQAEVDGRLVAMIRTEDGAIHAIDDTCTHAAVSLSEGELEGCQLECWLHGSTFDVRTGQPSGLPATVPVAVHQVSVDETGAVYVALATGRR</sequence>
<evidence type="ECO:0000256" key="1">
    <source>
        <dbReference type="ARBA" id="ARBA00022714"/>
    </source>
</evidence>
<proteinExistence type="predicted"/>
<dbReference type="InterPro" id="IPR017941">
    <property type="entry name" value="Rieske_2Fe-2S"/>
</dbReference>
<comment type="caution">
    <text evidence="6">The sequence shown here is derived from an EMBL/GenBank/DDBJ whole genome shotgun (WGS) entry which is preliminary data.</text>
</comment>
<dbReference type="Pfam" id="PF00355">
    <property type="entry name" value="Rieske"/>
    <property type="match status" value="1"/>
</dbReference>
<dbReference type="AlphaFoldDB" id="A0A176QBT4"/>
<dbReference type="InterPro" id="IPR036922">
    <property type="entry name" value="Rieske_2Fe-2S_sf"/>
</dbReference>
<accession>A0A176QBT4</accession>
<dbReference type="RefSeq" id="WP_068275963.1">
    <property type="nucleotide sequence ID" value="NZ_LQZG01000003.1"/>
</dbReference>
<name>A0A176QBT4_9MICO</name>
<dbReference type="Gene3D" id="2.102.10.10">
    <property type="entry name" value="Rieske [2Fe-2S] iron-sulphur domain"/>
    <property type="match status" value="1"/>
</dbReference>
<dbReference type="GO" id="GO:0046872">
    <property type="term" value="F:metal ion binding"/>
    <property type="evidence" value="ECO:0007669"/>
    <property type="project" value="UniProtKB-KW"/>
</dbReference>
<evidence type="ECO:0000256" key="3">
    <source>
        <dbReference type="ARBA" id="ARBA00023004"/>
    </source>
</evidence>
<evidence type="ECO:0000256" key="4">
    <source>
        <dbReference type="ARBA" id="ARBA00023014"/>
    </source>
</evidence>
<evidence type="ECO:0000313" key="6">
    <source>
        <dbReference type="EMBL" id="OAB87126.1"/>
    </source>
</evidence>
<dbReference type="GO" id="GO:0051537">
    <property type="term" value="F:2 iron, 2 sulfur cluster binding"/>
    <property type="evidence" value="ECO:0007669"/>
    <property type="project" value="UniProtKB-KW"/>
</dbReference>
<dbReference type="PANTHER" id="PTHR21496:SF23">
    <property type="entry name" value="3-PHENYLPROPIONATE_CINNAMIC ACID DIOXYGENASE FERREDOXIN SUBUNIT"/>
    <property type="match status" value="1"/>
</dbReference>
<dbReference type="STRING" id="262209.AWH69_12220"/>
<organism evidence="6 7">
    <name type="scientific">Janibacter melonis</name>
    <dbReference type="NCBI Taxonomy" id="262209"/>
    <lineage>
        <taxon>Bacteria</taxon>
        <taxon>Bacillati</taxon>
        <taxon>Actinomycetota</taxon>
        <taxon>Actinomycetes</taxon>
        <taxon>Micrococcales</taxon>
        <taxon>Intrasporangiaceae</taxon>
        <taxon>Janibacter</taxon>
    </lineage>
</organism>